<dbReference type="AlphaFoldDB" id="A0A9J5WN08"/>
<name>A0A9J5WN08_SOLCO</name>
<dbReference type="Proteomes" id="UP000824120">
    <property type="component" value="Chromosome 11"/>
</dbReference>
<keyword evidence="2" id="KW-1185">Reference proteome</keyword>
<organism evidence="1 2">
    <name type="scientific">Solanum commersonii</name>
    <name type="common">Commerson's wild potato</name>
    <name type="synonym">Commerson's nightshade</name>
    <dbReference type="NCBI Taxonomy" id="4109"/>
    <lineage>
        <taxon>Eukaryota</taxon>
        <taxon>Viridiplantae</taxon>
        <taxon>Streptophyta</taxon>
        <taxon>Embryophyta</taxon>
        <taxon>Tracheophyta</taxon>
        <taxon>Spermatophyta</taxon>
        <taxon>Magnoliopsida</taxon>
        <taxon>eudicotyledons</taxon>
        <taxon>Gunneridae</taxon>
        <taxon>Pentapetalae</taxon>
        <taxon>asterids</taxon>
        <taxon>lamiids</taxon>
        <taxon>Solanales</taxon>
        <taxon>Solanaceae</taxon>
        <taxon>Solanoideae</taxon>
        <taxon>Solaneae</taxon>
        <taxon>Solanum</taxon>
    </lineage>
</organism>
<comment type="caution">
    <text evidence="1">The sequence shown here is derived from an EMBL/GenBank/DDBJ whole genome shotgun (WGS) entry which is preliminary data.</text>
</comment>
<evidence type="ECO:0000313" key="2">
    <source>
        <dbReference type="Proteomes" id="UP000824120"/>
    </source>
</evidence>
<gene>
    <name evidence="1" type="ORF">H5410_057473</name>
</gene>
<dbReference type="EMBL" id="JACXVP010000011">
    <property type="protein sequence ID" value="KAG5577339.1"/>
    <property type="molecule type" value="Genomic_DNA"/>
</dbReference>
<reference evidence="1 2" key="1">
    <citation type="submission" date="2020-09" db="EMBL/GenBank/DDBJ databases">
        <title>De no assembly of potato wild relative species, Solanum commersonii.</title>
        <authorList>
            <person name="Cho K."/>
        </authorList>
    </citation>
    <scope>NUCLEOTIDE SEQUENCE [LARGE SCALE GENOMIC DNA]</scope>
    <source>
        <strain evidence="1">LZ3.2</strain>
        <tissue evidence="1">Leaf</tissue>
    </source>
</reference>
<sequence length="162" mass="18655">MFFGDSSIVATPFKRKTDSETINERDIKNIFEQNNYTNKYLHALGEHLSSKQHFIPTTSSKSAETSTASIQLIKPYEIPRTFSTELQIHKARDFPQLFDLQHRILEIEKSINLVAPYTPDKDVPSRSVTVLLEDFSDQQSDNPSEEHIPLEVAPIRSEYSNW</sequence>
<accession>A0A9J5WN08</accession>
<protein>
    <submittedName>
        <fullName evidence="1">Uncharacterized protein</fullName>
    </submittedName>
</protein>
<proteinExistence type="predicted"/>
<evidence type="ECO:0000313" key="1">
    <source>
        <dbReference type="EMBL" id="KAG5577339.1"/>
    </source>
</evidence>